<evidence type="ECO:0000313" key="2">
    <source>
        <dbReference type="EMBL" id="EGO62662.1"/>
    </source>
</evidence>
<feature type="domain" description="HTH cro/C1-type" evidence="1">
    <location>
        <begin position="28"/>
        <end position="51"/>
    </location>
</feature>
<proteinExistence type="predicted"/>
<dbReference type="Gene3D" id="1.10.260.40">
    <property type="entry name" value="lambda repressor-like DNA-binding domains"/>
    <property type="match status" value="1"/>
</dbReference>
<keyword evidence="3" id="KW-1185">Reference proteome</keyword>
<protein>
    <submittedName>
        <fullName evidence="2">Putative transcriptional regulator</fullName>
    </submittedName>
</protein>
<dbReference type="PROSITE" id="PS50943">
    <property type="entry name" value="HTH_CROC1"/>
    <property type="match status" value="1"/>
</dbReference>
<dbReference type="Proteomes" id="UP000003240">
    <property type="component" value="Unassembled WGS sequence"/>
</dbReference>
<dbReference type="eggNOG" id="ENOG5031MDW">
    <property type="taxonomic scope" value="Bacteria"/>
</dbReference>
<dbReference type="STRING" id="1009370.ALO_17006"/>
<dbReference type="InterPro" id="IPR001387">
    <property type="entry name" value="Cro/C1-type_HTH"/>
</dbReference>
<evidence type="ECO:0000313" key="3">
    <source>
        <dbReference type="Proteomes" id="UP000003240"/>
    </source>
</evidence>
<dbReference type="CDD" id="cd00093">
    <property type="entry name" value="HTH_XRE"/>
    <property type="match status" value="1"/>
</dbReference>
<dbReference type="RefSeq" id="WP_004097962.1">
    <property type="nucleotide sequence ID" value="NZ_AFGF01000186.1"/>
</dbReference>
<comment type="caution">
    <text evidence="2">The sequence shown here is derived from an EMBL/GenBank/DDBJ whole genome shotgun (WGS) entry which is preliminary data.</text>
</comment>
<evidence type="ECO:0000259" key="1">
    <source>
        <dbReference type="PROSITE" id="PS50943"/>
    </source>
</evidence>
<dbReference type="OrthoDB" id="1808039at2"/>
<dbReference type="SUPFAM" id="SSF47413">
    <property type="entry name" value="lambda repressor-like DNA-binding domains"/>
    <property type="match status" value="1"/>
</dbReference>
<dbReference type="InterPro" id="IPR010982">
    <property type="entry name" value="Lambda_DNA-bd_dom_sf"/>
</dbReference>
<sequence length="174" mass="20030">MLLRIGDKLINRQKIVRLLDAILEMRVRGLSQQEVATRIGIDRSVVSRLETLGEVRKGKRIALVGFPLENCAELRQMARQEGIEYCLVMTETERWNFVLHKTGVELFEEIMRIITNLRQFDIVIILASNKRIQLVEALLDKEVIGYEIGESPIAEDKYVSLDSVRSILAHLRDD</sequence>
<dbReference type="GO" id="GO:0003677">
    <property type="term" value="F:DNA binding"/>
    <property type="evidence" value="ECO:0007669"/>
    <property type="project" value="InterPro"/>
</dbReference>
<dbReference type="Pfam" id="PF01381">
    <property type="entry name" value="HTH_3"/>
    <property type="match status" value="1"/>
</dbReference>
<reference evidence="2 3" key="1">
    <citation type="journal article" date="2011" name="EMBO J.">
        <title>Structural diversity of bacterial flagellar motors.</title>
        <authorList>
            <person name="Chen S."/>
            <person name="Beeby M."/>
            <person name="Murphy G.E."/>
            <person name="Leadbetter J.R."/>
            <person name="Hendrixson D.R."/>
            <person name="Briegel A."/>
            <person name="Li Z."/>
            <person name="Shi J."/>
            <person name="Tocheva E.I."/>
            <person name="Muller A."/>
            <person name="Dobro M.J."/>
            <person name="Jensen G.J."/>
        </authorList>
    </citation>
    <scope>NUCLEOTIDE SEQUENCE [LARGE SCALE GENOMIC DNA]</scope>
    <source>
        <strain evidence="2 3">DSM 6540</strain>
    </source>
</reference>
<organism evidence="2 3">
    <name type="scientific">Acetonema longum DSM 6540</name>
    <dbReference type="NCBI Taxonomy" id="1009370"/>
    <lineage>
        <taxon>Bacteria</taxon>
        <taxon>Bacillati</taxon>
        <taxon>Bacillota</taxon>
        <taxon>Negativicutes</taxon>
        <taxon>Acetonemataceae</taxon>
        <taxon>Acetonema</taxon>
    </lineage>
</organism>
<dbReference type="AlphaFoldDB" id="F7NMS0"/>
<accession>F7NMS0</accession>
<gene>
    <name evidence="2" type="ORF">ALO_17006</name>
</gene>
<name>F7NMS0_9FIRM</name>
<dbReference type="EMBL" id="AFGF01000186">
    <property type="protein sequence ID" value="EGO62662.1"/>
    <property type="molecule type" value="Genomic_DNA"/>
</dbReference>